<keyword evidence="3" id="KW-1185">Reference proteome</keyword>
<keyword evidence="1" id="KW-1133">Transmembrane helix</keyword>
<evidence type="ECO:0000256" key="1">
    <source>
        <dbReference type="SAM" id="Phobius"/>
    </source>
</evidence>
<name>A0A2S1LAH1_9FLAO</name>
<keyword evidence="1" id="KW-0812">Transmembrane</keyword>
<organism evidence="2 3">
    <name type="scientific">Flavobacterium faecale</name>
    <dbReference type="NCBI Taxonomy" id="1355330"/>
    <lineage>
        <taxon>Bacteria</taxon>
        <taxon>Pseudomonadati</taxon>
        <taxon>Bacteroidota</taxon>
        <taxon>Flavobacteriia</taxon>
        <taxon>Flavobacteriales</taxon>
        <taxon>Flavobacteriaceae</taxon>
        <taxon>Flavobacterium</taxon>
    </lineage>
</organism>
<dbReference type="RefSeq" id="WP_108739706.1">
    <property type="nucleotide sequence ID" value="NZ_CP020918.1"/>
</dbReference>
<feature type="transmembrane region" description="Helical" evidence="1">
    <location>
        <begin position="46"/>
        <end position="69"/>
    </location>
</feature>
<proteinExistence type="predicted"/>
<dbReference type="KEGG" id="ffa:FFWV33_03935"/>
<reference evidence="2 3" key="1">
    <citation type="submission" date="2017-04" db="EMBL/GenBank/DDBJ databases">
        <title>Compelte genome sequence of WV33.</title>
        <authorList>
            <person name="Lee P.C."/>
        </authorList>
    </citation>
    <scope>NUCLEOTIDE SEQUENCE [LARGE SCALE GENOMIC DNA]</scope>
    <source>
        <strain evidence="2 3">WV33</strain>
    </source>
</reference>
<protein>
    <submittedName>
        <fullName evidence="2">Uncharacterized protein</fullName>
    </submittedName>
</protein>
<feature type="transmembrane region" description="Helical" evidence="1">
    <location>
        <begin position="6"/>
        <end position="25"/>
    </location>
</feature>
<evidence type="ECO:0000313" key="3">
    <source>
        <dbReference type="Proteomes" id="UP000244527"/>
    </source>
</evidence>
<dbReference type="AlphaFoldDB" id="A0A2S1LAH1"/>
<keyword evidence="1" id="KW-0472">Membrane</keyword>
<accession>A0A2S1LAH1</accession>
<evidence type="ECO:0000313" key="2">
    <source>
        <dbReference type="EMBL" id="AWG20749.1"/>
    </source>
</evidence>
<dbReference type="Proteomes" id="UP000244527">
    <property type="component" value="Chromosome"/>
</dbReference>
<sequence>MEKSNGFLTGTIALFVLLFGLLTLTEPLQTTIKKQLEVAKLPSPELTLFMAQSTLIMTAVLTLAFLILWNKLSKVVANTLFY</sequence>
<dbReference type="EMBL" id="CP020918">
    <property type="protein sequence ID" value="AWG20749.1"/>
    <property type="molecule type" value="Genomic_DNA"/>
</dbReference>
<gene>
    <name evidence="2" type="ORF">FFWV33_03935</name>
</gene>